<feature type="domain" description="EF-hand" evidence="3">
    <location>
        <begin position="14"/>
        <end position="49"/>
    </location>
</feature>
<gene>
    <name evidence="5" type="primary">LOC103511781</name>
</gene>
<dbReference type="GO" id="GO:0016460">
    <property type="term" value="C:myosin II complex"/>
    <property type="evidence" value="ECO:0007669"/>
    <property type="project" value="TreeGrafter"/>
</dbReference>
<dbReference type="KEGG" id="dci:103511781"/>
<keyword evidence="1" id="KW-0677">Repeat</keyword>
<dbReference type="PaxDb" id="121845-A0A1S3D6V5"/>
<feature type="domain" description="EF-hand" evidence="3">
    <location>
        <begin position="90"/>
        <end position="125"/>
    </location>
</feature>
<dbReference type="InterPro" id="IPR002048">
    <property type="entry name" value="EF_hand_dom"/>
</dbReference>
<dbReference type="SMART" id="SM00054">
    <property type="entry name" value="EFh"/>
    <property type="match status" value="2"/>
</dbReference>
<dbReference type="SUPFAM" id="SSF47473">
    <property type="entry name" value="EF-hand"/>
    <property type="match status" value="1"/>
</dbReference>
<evidence type="ECO:0000256" key="1">
    <source>
        <dbReference type="ARBA" id="ARBA00022737"/>
    </source>
</evidence>
<protein>
    <submittedName>
        <fullName evidence="5">Calmodulin-2-like</fullName>
    </submittedName>
</protein>
<dbReference type="InterPro" id="IPR050230">
    <property type="entry name" value="CALM/Myosin/TropC-like"/>
</dbReference>
<dbReference type="PANTHER" id="PTHR23048">
    <property type="entry name" value="MYOSIN LIGHT CHAIN 1, 3"/>
    <property type="match status" value="1"/>
</dbReference>
<dbReference type="FunFam" id="1.10.238.10:FF:000001">
    <property type="entry name" value="Calmodulin 1"/>
    <property type="match status" value="1"/>
</dbReference>
<dbReference type="RefSeq" id="XP_008474739.1">
    <property type="nucleotide sequence ID" value="XM_008476517.3"/>
</dbReference>
<dbReference type="AlphaFoldDB" id="A0A1S3D6V5"/>
<dbReference type="PROSITE" id="PS50222">
    <property type="entry name" value="EF_HAND_2"/>
    <property type="match status" value="2"/>
</dbReference>
<keyword evidence="4" id="KW-1185">Reference proteome</keyword>
<reference evidence="5" key="1">
    <citation type="submission" date="2025-08" db="UniProtKB">
        <authorList>
            <consortium name="RefSeq"/>
        </authorList>
    </citation>
    <scope>IDENTIFICATION</scope>
</reference>
<dbReference type="InterPro" id="IPR011992">
    <property type="entry name" value="EF-hand-dom_pair"/>
</dbReference>
<evidence type="ECO:0000313" key="4">
    <source>
        <dbReference type="Proteomes" id="UP000079169"/>
    </source>
</evidence>
<proteinExistence type="predicted"/>
<dbReference type="Proteomes" id="UP000079169">
    <property type="component" value="Unplaced"/>
</dbReference>
<accession>A0A1S3D6V5</accession>
<dbReference type="OrthoDB" id="26525at2759"/>
<evidence type="ECO:0000259" key="3">
    <source>
        <dbReference type="PROSITE" id="PS50222"/>
    </source>
</evidence>
<dbReference type="GeneID" id="103511781"/>
<sequence length="209" mass="24627">MTSLPKTTVQISDEKLAEMELIFEKFDVDGNHLPFSDELETMMRMLGFDPDWKELRSLQSRLRGLDLMEFNQFVKIIAEQEHKTGNKRGYEESEILDIFKRWDPNNTGFISKEQFIESMTTRGDGFEQDELEEMLREMQEVDEGGEADQIAYEPFIKKIFEDLAHAKELQKQEVEEFIKAKEKEKELEKKRREKSAEENTEGSKSKQVN</sequence>
<feature type="region of interest" description="Disordered" evidence="2">
    <location>
        <begin position="183"/>
        <end position="209"/>
    </location>
</feature>
<dbReference type="Gene3D" id="1.10.238.10">
    <property type="entry name" value="EF-hand"/>
    <property type="match status" value="2"/>
</dbReference>
<dbReference type="STRING" id="121845.A0A1S3D6V5"/>
<evidence type="ECO:0000313" key="5">
    <source>
        <dbReference type="RefSeq" id="XP_008474739.1"/>
    </source>
</evidence>
<evidence type="ECO:0000256" key="2">
    <source>
        <dbReference type="SAM" id="MobiDB-lite"/>
    </source>
</evidence>
<organism evidence="4 5">
    <name type="scientific">Diaphorina citri</name>
    <name type="common">Asian citrus psyllid</name>
    <dbReference type="NCBI Taxonomy" id="121845"/>
    <lineage>
        <taxon>Eukaryota</taxon>
        <taxon>Metazoa</taxon>
        <taxon>Ecdysozoa</taxon>
        <taxon>Arthropoda</taxon>
        <taxon>Hexapoda</taxon>
        <taxon>Insecta</taxon>
        <taxon>Pterygota</taxon>
        <taxon>Neoptera</taxon>
        <taxon>Paraneoptera</taxon>
        <taxon>Hemiptera</taxon>
        <taxon>Sternorrhyncha</taxon>
        <taxon>Psylloidea</taxon>
        <taxon>Psyllidae</taxon>
        <taxon>Diaphorininae</taxon>
        <taxon>Diaphorina</taxon>
    </lineage>
</organism>
<dbReference type="PANTHER" id="PTHR23048:SF0">
    <property type="entry name" value="CALMODULIN LIKE 3"/>
    <property type="match status" value="1"/>
</dbReference>
<dbReference type="GO" id="GO:0005509">
    <property type="term" value="F:calcium ion binding"/>
    <property type="evidence" value="ECO:0007669"/>
    <property type="project" value="InterPro"/>
</dbReference>
<name>A0A1S3D6V5_DIACI</name>